<dbReference type="InterPro" id="IPR001296">
    <property type="entry name" value="Glyco_trans_1"/>
</dbReference>
<keyword evidence="2" id="KW-0808">Transferase</keyword>
<dbReference type="SUPFAM" id="SSF53756">
    <property type="entry name" value="UDP-Glycosyltransferase/glycogen phosphorylase"/>
    <property type="match status" value="1"/>
</dbReference>
<dbReference type="PANTHER" id="PTHR12526:SF510">
    <property type="entry name" value="D-INOSITOL 3-PHOSPHATE GLYCOSYLTRANSFERASE"/>
    <property type="match status" value="1"/>
</dbReference>
<evidence type="ECO:0000256" key="2">
    <source>
        <dbReference type="ARBA" id="ARBA00022679"/>
    </source>
</evidence>
<name>A0A1F5E7V8_9BACT</name>
<organism evidence="5 6">
    <name type="scientific">Candidatus Beckwithbacteria bacterium RBG_13_42_9</name>
    <dbReference type="NCBI Taxonomy" id="1797457"/>
    <lineage>
        <taxon>Bacteria</taxon>
        <taxon>Candidatus Beckwithiibacteriota</taxon>
    </lineage>
</organism>
<comment type="caution">
    <text evidence="5">The sequence shown here is derived from an EMBL/GenBank/DDBJ whole genome shotgun (WGS) entry which is preliminary data.</text>
</comment>
<keyword evidence="1" id="KW-0328">Glycosyltransferase</keyword>
<evidence type="ECO:0000313" key="5">
    <source>
        <dbReference type="EMBL" id="OGD63386.1"/>
    </source>
</evidence>
<dbReference type="EMBL" id="MEZK01000010">
    <property type="protein sequence ID" value="OGD63386.1"/>
    <property type="molecule type" value="Genomic_DNA"/>
</dbReference>
<dbReference type="CDD" id="cd03801">
    <property type="entry name" value="GT4_PimA-like"/>
    <property type="match status" value="1"/>
</dbReference>
<accession>A0A1F5E7V8</accession>
<dbReference type="InterPro" id="IPR028098">
    <property type="entry name" value="Glyco_trans_4-like_N"/>
</dbReference>
<protein>
    <recommendedName>
        <fullName evidence="7">Glycosyltransferase subfamily 4-like N-terminal domain-containing protein</fullName>
    </recommendedName>
</protein>
<dbReference type="Gene3D" id="3.40.50.2000">
    <property type="entry name" value="Glycogen Phosphorylase B"/>
    <property type="match status" value="2"/>
</dbReference>
<gene>
    <name evidence="5" type="ORF">A2160_02805</name>
</gene>
<sequence length="380" mass="43462">MKKSPDKIRIAVLIDAWFPFQGGGQVHVRETVSHLHQKHNCQITIFHGFLSNLPARLIWNLFVIPQVIFRHLNKPFNLIHAHAYSAGLSGKILSLILDIPVIFTVHGSNTLDIFNNRILRGSLNASSFSWQFKYWLEKWLLSGIKYDAQISVASNFLKYSNINKKIYIIPNGVDINKFKVQSSYLRRQTKFKVKKKKQGIKYRLLFVGRLERIKGVDVLLKALARIKNQLPGFELRVIGKGVEESNLRGLSNELELNNNVFFMGEIKGKELINEYLEADLFVLPSLTEGQPLTLLEAWAARLPVLVTNVGDNSQLVKNGKNGFLVEPGKTIALANSLLEAFKQMRKWSRLGEEGFLLVKNQYTWEKVAKKTHQLYQNLIN</sequence>
<proteinExistence type="predicted"/>
<dbReference type="Pfam" id="PF13439">
    <property type="entry name" value="Glyco_transf_4"/>
    <property type="match status" value="1"/>
</dbReference>
<evidence type="ECO:0008006" key="7">
    <source>
        <dbReference type="Google" id="ProtNLM"/>
    </source>
</evidence>
<dbReference type="Pfam" id="PF00534">
    <property type="entry name" value="Glycos_transf_1"/>
    <property type="match status" value="1"/>
</dbReference>
<dbReference type="GO" id="GO:0016757">
    <property type="term" value="F:glycosyltransferase activity"/>
    <property type="evidence" value="ECO:0007669"/>
    <property type="project" value="UniProtKB-KW"/>
</dbReference>
<evidence type="ECO:0000259" key="3">
    <source>
        <dbReference type="Pfam" id="PF00534"/>
    </source>
</evidence>
<dbReference type="Proteomes" id="UP000177006">
    <property type="component" value="Unassembled WGS sequence"/>
</dbReference>
<dbReference type="PANTHER" id="PTHR12526">
    <property type="entry name" value="GLYCOSYLTRANSFERASE"/>
    <property type="match status" value="1"/>
</dbReference>
<dbReference type="AlphaFoldDB" id="A0A1F5E7V8"/>
<reference evidence="5 6" key="1">
    <citation type="journal article" date="2016" name="Nat. Commun.">
        <title>Thousands of microbial genomes shed light on interconnected biogeochemical processes in an aquifer system.</title>
        <authorList>
            <person name="Anantharaman K."/>
            <person name="Brown C.T."/>
            <person name="Hug L.A."/>
            <person name="Sharon I."/>
            <person name="Castelle C.J."/>
            <person name="Probst A.J."/>
            <person name="Thomas B.C."/>
            <person name="Singh A."/>
            <person name="Wilkins M.J."/>
            <person name="Karaoz U."/>
            <person name="Brodie E.L."/>
            <person name="Williams K.H."/>
            <person name="Hubbard S.S."/>
            <person name="Banfield J.F."/>
        </authorList>
    </citation>
    <scope>NUCLEOTIDE SEQUENCE [LARGE SCALE GENOMIC DNA]</scope>
</reference>
<evidence type="ECO:0000256" key="1">
    <source>
        <dbReference type="ARBA" id="ARBA00022676"/>
    </source>
</evidence>
<dbReference type="STRING" id="1797457.A2160_02805"/>
<evidence type="ECO:0000313" key="6">
    <source>
        <dbReference type="Proteomes" id="UP000177006"/>
    </source>
</evidence>
<feature type="domain" description="Glycosyl transferase family 1" evidence="3">
    <location>
        <begin position="190"/>
        <end position="353"/>
    </location>
</feature>
<evidence type="ECO:0000259" key="4">
    <source>
        <dbReference type="Pfam" id="PF13439"/>
    </source>
</evidence>
<feature type="domain" description="Glycosyltransferase subfamily 4-like N-terminal" evidence="4">
    <location>
        <begin position="40"/>
        <end position="176"/>
    </location>
</feature>